<gene>
    <name evidence="1" type="ORF">PR048_003924</name>
</gene>
<evidence type="ECO:0000313" key="1">
    <source>
        <dbReference type="EMBL" id="KAJ8898564.1"/>
    </source>
</evidence>
<protein>
    <submittedName>
        <fullName evidence="1">Uncharacterized protein</fullName>
    </submittedName>
</protein>
<accession>A0ABQ9IPG8</accession>
<organism evidence="1 2">
    <name type="scientific">Dryococelus australis</name>
    <dbReference type="NCBI Taxonomy" id="614101"/>
    <lineage>
        <taxon>Eukaryota</taxon>
        <taxon>Metazoa</taxon>
        <taxon>Ecdysozoa</taxon>
        <taxon>Arthropoda</taxon>
        <taxon>Hexapoda</taxon>
        <taxon>Insecta</taxon>
        <taxon>Pterygota</taxon>
        <taxon>Neoptera</taxon>
        <taxon>Polyneoptera</taxon>
        <taxon>Phasmatodea</taxon>
        <taxon>Verophasmatodea</taxon>
        <taxon>Anareolatae</taxon>
        <taxon>Phasmatidae</taxon>
        <taxon>Eurycanthinae</taxon>
        <taxon>Dryococelus</taxon>
    </lineage>
</organism>
<dbReference type="Proteomes" id="UP001159363">
    <property type="component" value="Chromosome 1"/>
</dbReference>
<proteinExistence type="predicted"/>
<reference evidence="1 2" key="1">
    <citation type="submission" date="2023-02" db="EMBL/GenBank/DDBJ databases">
        <title>LHISI_Scaffold_Assembly.</title>
        <authorList>
            <person name="Stuart O.P."/>
            <person name="Cleave R."/>
            <person name="Magrath M.J.L."/>
            <person name="Mikheyev A.S."/>
        </authorList>
    </citation>
    <scope>NUCLEOTIDE SEQUENCE [LARGE SCALE GENOMIC DNA]</scope>
    <source>
        <strain evidence="1">Daus_M_001</strain>
        <tissue evidence="1">Leg muscle</tissue>
    </source>
</reference>
<dbReference type="EMBL" id="JARBHB010000001">
    <property type="protein sequence ID" value="KAJ8898564.1"/>
    <property type="molecule type" value="Genomic_DNA"/>
</dbReference>
<comment type="caution">
    <text evidence="1">The sequence shown here is derived from an EMBL/GenBank/DDBJ whole genome shotgun (WGS) entry which is preliminary data.</text>
</comment>
<sequence length="629" mass="68391">MKKEIEICKGSSTGRHCKGSVGLNLHQTYIELVVMEGGSSRVESSSVSVRFCNLKTESTVEDSVRPAVLGTARVSEESLEALHRAYKALHCDKCNVVFTGSDVLYRQNQMCQGNISLQARHSRGPLVPDDMKLVIVCSALHKRCTHVIIVVMSMRIGLHGLHTTGFKWLSLVLMQKLLTQHDAITNNNRQDRACVGAWGYERGGKETVEGRNRKHSGDEVAFQTLNPVGHSIAPMQHIQTAQYDDAGRCLAEVCMVDDSMAPWLEYEAAALRLKATPVLLAVNSITKMAAAPPLVKAQSCTAHRRVDIYSPKCPLGSLCYSDTQRTAQKWLGNLSVNHSIPFREINKLQQSGDTIASMEVGYGVVIPQEMPTTQGNSPTFASTPFDTNVLPSGLRVPHTGTYTGSATRTPLHHCLSVTLACILFSASKYILITSLETNLLTRKLTTLLSVKSPSFVGTLQVFDMSPFCDPSHLNPIGRSGNDDQQLLSWPPRSPDLTQRPTVVLCGAILADEDGALDDTPETIWRLEKDGGHGGLKQNREHIMAGNNMAEMVDKIVAGNKMAVVDTAEPIPYPLALGLKAMNELSGSDIVKECQSVKGERSWSPAAGGYLIQPTGMAMSAVILMFGIAT</sequence>
<evidence type="ECO:0000313" key="2">
    <source>
        <dbReference type="Proteomes" id="UP001159363"/>
    </source>
</evidence>
<keyword evidence="2" id="KW-1185">Reference proteome</keyword>
<name>A0ABQ9IPG8_9NEOP</name>